<dbReference type="EMBL" id="JASSZA010000004">
    <property type="protein sequence ID" value="KAK2113089.1"/>
    <property type="molecule type" value="Genomic_DNA"/>
</dbReference>
<protein>
    <submittedName>
        <fullName evidence="1">Uncharacterized protein</fullName>
    </submittedName>
</protein>
<accession>A0ABQ9VUM8</accession>
<dbReference type="Proteomes" id="UP001266305">
    <property type="component" value="Unassembled WGS sequence"/>
</dbReference>
<sequence>MLYRVETQGGQYLGGPGGAKIALQLLTLPTEMGERRPGGESHHSISALLALGLQASEAPRVSAAGYLRALDAHERGDFTSAALG</sequence>
<organism evidence="1 2">
    <name type="scientific">Saguinus oedipus</name>
    <name type="common">Cotton-top tamarin</name>
    <name type="synonym">Oedipomidas oedipus</name>
    <dbReference type="NCBI Taxonomy" id="9490"/>
    <lineage>
        <taxon>Eukaryota</taxon>
        <taxon>Metazoa</taxon>
        <taxon>Chordata</taxon>
        <taxon>Craniata</taxon>
        <taxon>Vertebrata</taxon>
        <taxon>Euteleostomi</taxon>
        <taxon>Mammalia</taxon>
        <taxon>Eutheria</taxon>
        <taxon>Euarchontoglires</taxon>
        <taxon>Primates</taxon>
        <taxon>Haplorrhini</taxon>
        <taxon>Platyrrhini</taxon>
        <taxon>Cebidae</taxon>
        <taxon>Callitrichinae</taxon>
        <taxon>Saguinus</taxon>
    </lineage>
</organism>
<name>A0ABQ9VUM8_SAGOE</name>
<gene>
    <name evidence="1" type="ORF">P7K49_007355</name>
</gene>
<evidence type="ECO:0000313" key="2">
    <source>
        <dbReference type="Proteomes" id="UP001266305"/>
    </source>
</evidence>
<proteinExistence type="predicted"/>
<evidence type="ECO:0000313" key="1">
    <source>
        <dbReference type="EMBL" id="KAK2113089.1"/>
    </source>
</evidence>
<reference evidence="1 2" key="1">
    <citation type="submission" date="2023-05" db="EMBL/GenBank/DDBJ databases">
        <title>B98-5 Cell Line De Novo Hybrid Assembly: An Optical Mapping Approach.</title>
        <authorList>
            <person name="Kananen K."/>
            <person name="Auerbach J.A."/>
            <person name="Kautto E."/>
            <person name="Blachly J.S."/>
        </authorList>
    </citation>
    <scope>NUCLEOTIDE SEQUENCE [LARGE SCALE GENOMIC DNA]</scope>
    <source>
        <strain evidence="1">B95-8</strain>
        <tissue evidence="1">Cell line</tissue>
    </source>
</reference>
<keyword evidence="2" id="KW-1185">Reference proteome</keyword>
<comment type="caution">
    <text evidence="1">The sequence shown here is derived from an EMBL/GenBank/DDBJ whole genome shotgun (WGS) entry which is preliminary data.</text>
</comment>